<keyword evidence="10" id="KW-0732">Signal</keyword>
<evidence type="ECO:0000256" key="9">
    <source>
        <dbReference type="SAM" id="MobiDB-lite"/>
    </source>
</evidence>
<evidence type="ECO:0000256" key="5">
    <source>
        <dbReference type="ARBA" id="ARBA00023001"/>
    </source>
</evidence>
<dbReference type="RefSeq" id="XP_066653656.1">
    <property type="nucleotide sequence ID" value="XM_066800742.1"/>
</dbReference>
<dbReference type="EC" id="3.2.1.4" evidence="3"/>
<evidence type="ECO:0000259" key="11">
    <source>
        <dbReference type="Pfam" id="PF02015"/>
    </source>
</evidence>
<dbReference type="SUPFAM" id="SSF50685">
    <property type="entry name" value="Barwin-like endoglucanases"/>
    <property type="match status" value="1"/>
</dbReference>
<keyword evidence="7" id="KW-0326">Glycosidase</keyword>
<evidence type="ECO:0000256" key="8">
    <source>
        <dbReference type="ARBA" id="ARBA00023326"/>
    </source>
</evidence>
<keyword evidence="6" id="KW-0119">Carbohydrate metabolism</keyword>
<dbReference type="PANTHER" id="PTHR39730">
    <property type="entry name" value="ENDOGLUCANASE 1"/>
    <property type="match status" value="1"/>
</dbReference>
<evidence type="ECO:0000313" key="12">
    <source>
        <dbReference type="EMBL" id="KAK7534931.1"/>
    </source>
</evidence>
<comment type="caution">
    <text evidence="12">The sequence shown here is derived from an EMBL/GenBank/DDBJ whole genome shotgun (WGS) entry which is preliminary data.</text>
</comment>
<feature type="region of interest" description="Disordered" evidence="9">
    <location>
        <begin position="26"/>
        <end position="56"/>
    </location>
</feature>
<evidence type="ECO:0000313" key="13">
    <source>
        <dbReference type="Proteomes" id="UP001360953"/>
    </source>
</evidence>
<protein>
    <recommendedName>
        <fullName evidence="3">cellulase</fullName>
        <ecNumber evidence="3">3.2.1.4</ecNumber>
    </recommendedName>
</protein>
<evidence type="ECO:0000256" key="1">
    <source>
        <dbReference type="ARBA" id="ARBA00000966"/>
    </source>
</evidence>
<dbReference type="GeneID" id="92033648"/>
<keyword evidence="13" id="KW-1185">Reference proteome</keyword>
<keyword evidence="5" id="KW-0136">Cellulose degradation</keyword>
<gene>
    <name evidence="12" type="ORF">J3D65DRAFT_629460</name>
</gene>
<dbReference type="Proteomes" id="UP001360953">
    <property type="component" value="Unassembled WGS sequence"/>
</dbReference>
<dbReference type="InterPro" id="IPR052288">
    <property type="entry name" value="GH45_Enzymes"/>
</dbReference>
<proteinExistence type="inferred from homology"/>
<dbReference type="PANTHER" id="PTHR39730:SF1">
    <property type="entry name" value="ENDOGLUCANASE 1"/>
    <property type="match status" value="1"/>
</dbReference>
<evidence type="ECO:0000256" key="3">
    <source>
        <dbReference type="ARBA" id="ARBA00012601"/>
    </source>
</evidence>
<feature type="chain" id="PRO_5047089260" description="cellulase" evidence="10">
    <location>
        <begin position="17"/>
        <end position="255"/>
    </location>
</feature>
<evidence type="ECO:0000256" key="2">
    <source>
        <dbReference type="ARBA" id="ARBA00007793"/>
    </source>
</evidence>
<keyword evidence="4" id="KW-0378">Hydrolase</keyword>
<dbReference type="Gene3D" id="2.40.40.10">
    <property type="entry name" value="RlpA-like domain"/>
    <property type="match status" value="1"/>
</dbReference>
<organism evidence="12 13">
    <name type="scientific">Phyllosticta citribraziliensis</name>
    <dbReference type="NCBI Taxonomy" id="989973"/>
    <lineage>
        <taxon>Eukaryota</taxon>
        <taxon>Fungi</taxon>
        <taxon>Dikarya</taxon>
        <taxon>Ascomycota</taxon>
        <taxon>Pezizomycotina</taxon>
        <taxon>Dothideomycetes</taxon>
        <taxon>Dothideomycetes incertae sedis</taxon>
        <taxon>Botryosphaeriales</taxon>
        <taxon>Phyllostictaceae</taxon>
        <taxon>Phyllosticta</taxon>
    </lineage>
</organism>
<accession>A0ABR1LK66</accession>
<sequence>MKSFFLLLATAVGTYAAAVSQGDVGEPSPGGLRGPGGPNQGKGVQVKSQSKPGTTTTTWDCCKPACGWPSIAKKAGAKGSVKACAKDNSPLKEVNAQGVCQGGTAYSCADFQPKVVNETFSYGFAGHGAKSADVCCKCYQFTWTDGPAQGKSMIVQAVNSGGLPSPDDFDIYTPGGGVGDYADACSKQYGAPNKGWGKQYGGVQSPDACNQLPASLKEGCKWRWTWGGGNINMKKVDYAQVECPQELTGISGCSN</sequence>
<feature type="compositionally biased region" description="Polar residues" evidence="9">
    <location>
        <begin position="46"/>
        <end position="56"/>
    </location>
</feature>
<keyword evidence="8" id="KW-0624">Polysaccharide degradation</keyword>
<feature type="compositionally biased region" description="Gly residues" evidence="9">
    <location>
        <begin position="31"/>
        <end position="40"/>
    </location>
</feature>
<name>A0ABR1LK66_9PEZI</name>
<evidence type="ECO:0000256" key="4">
    <source>
        <dbReference type="ARBA" id="ARBA00022801"/>
    </source>
</evidence>
<evidence type="ECO:0000256" key="10">
    <source>
        <dbReference type="SAM" id="SignalP"/>
    </source>
</evidence>
<dbReference type="Pfam" id="PF02015">
    <property type="entry name" value="Glyco_hydro_45"/>
    <property type="match status" value="1"/>
</dbReference>
<evidence type="ECO:0000256" key="7">
    <source>
        <dbReference type="ARBA" id="ARBA00023295"/>
    </source>
</evidence>
<dbReference type="InterPro" id="IPR036908">
    <property type="entry name" value="RlpA-like_sf"/>
</dbReference>
<feature type="signal peptide" evidence="10">
    <location>
        <begin position="1"/>
        <end position="16"/>
    </location>
</feature>
<comment type="catalytic activity">
    <reaction evidence="1">
        <text>Endohydrolysis of (1-&gt;4)-beta-D-glucosidic linkages in cellulose, lichenin and cereal beta-D-glucans.</text>
        <dbReference type="EC" id="3.2.1.4"/>
    </reaction>
</comment>
<dbReference type="InterPro" id="IPR000334">
    <property type="entry name" value="Glyco_hydro_45"/>
</dbReference>
<dbReference type="EMBL" id="JBBPEH010000008">
    <property type="protein sequence ID" value="KAK7534931.1"/>
    <property type="molecule type" value="Genomic_DNA"/>
</dbReference>
<evidence type="ECO:0000256" key="6">
    <source>
        <dbReference type="ARBA" id="ARBA00023277"/>
    </source>
</evidence>
<reference evidence="12 13" key="1">
    <citation type="submission" date="2024-04" db="EMBL/GenBank/DDBJ databases">
        <title>Phyllosticta paracitricarpa is synonymous to the EU quarantine fungus P. citricarpa based on phylogenomic analyses.</title>
        <authorList>
            <consortium name="Lawrence Berkeley National Laboratory"/>
            <person name="Van ingen-buijs V.A."/>
            <person name="Van westerhoven A.C."/>
            <person name="Haridas S."/>
            <person name="Skiadas P."/>
            <person name="Martin F."/>
            <person name="Groenewald J.Z."/>
            <person name="Crous P.W."/>
            <person name="Seidl M.F."/>
        </authorList>
    </citation>
    <scope>NUCLEOTIDE SEQUENCE [LARGE SCALE GENOMIC DNA]</scope>
    <source>
        <strain evidence="12 13">CPC 17464</strain>
    </source>
</reference>
<feature type="domain" description="Glycosyl hydrolases family 45 active site" evidence="11">
    <location>
        <begin position="53"/>
        <end position="253"/>
    </location>
</feature>
<comment type="similarity">
    <text evidence="2">Belongs to the glycosyl hydrolase 45 (cellulase K) family.</text>
</comment>